<organism evidence="1 2">
    <name type="scientific">Fischerella thermalis JSC-11</name>
    <dbReference type="NCBI Taxonomy" id="741277"/>
    <lineage>
        <taxon>Bacteria</taxon>
        <taxon>Bacillati</taxon>
        <taxon>Cyanobacteriota</taxon>
        <taxon>Cyanophyceae</taxon>
        <taxon>Nostocales</taxon>
        <taxon>Hapalosiphonaceae</taxon>
        <taxon>Fischerella</taxon>
    </lineage>
</organism>
<dbReference type="RefSeq" id="WP_009455030.1">
    <property type="nucleotide sequence ID" value="NZ_AGIZ01000002.1"/>
</dbReference>
<gene>
    <name evidence="1" type="ORF">FJSC11DRAFT_0837</name>
</gene>
<proteinExistence type="predicted"/>
<evidence type="ECO:0000313" key="1">
    <source>
        <dbReference type="EMBL" id="EHC18857.1"/>
    </source>
</evidence>
<dbReference type="Proteomes" id="UP000004344">
    <property type="component" value="Unassembled WGS sequence"/>
</dbReference>
<accession>G6FPQ7</accession>
<sequence length="47" mass="5648">MQRHRFFIEHRCTQMNTDRLFVGAWELAFLCDRVVSYSSILDNQAKI</sequence>
<name>G6FPQ7_9CYAN</name>
<comment type="caution">
    <text evidence="1">The sequence shown here is derived from an EMBL/GenBank/DDBJ whole genome shotgun (WGS) entry which is preliminary data.</text>
</comment>
<reference evidence="1 2" key="1">
    <citation type="submission" date="2011-09" db="EMBL/GenBank/DDBJ databases">
        <title>The draft genome of Fischerella sp. JSC-11.</title>
        <authorList>
            <consortium name="US DOE Joint Genome Institute (JGI-PGF)"/>
            <person name="Lucas S."/>
            <person name="Han J."/>
            <person name="Lapidus A."/>
            <person name="Cheng J.-F."/>
            <person name="Goodwin L."/>
            <person name="Pitluck S."/>
            <person name="Peters L."/>
            <person name="Land M.L."/>
            <person name="Hauser L."/>
            <person name="Sarkisova S."/>
            <person name="Bryant D.A."/>
            <person name="Brown I."/>
            <person name="Woyke T.J."/>
        </authorList>
    </citation>
    <scope>NUCLEOTIDE SEQUENCE [LARGE SCALE GENOMIC DNA]</scope>
    <source>
        <strain evidence="1 2">JSC-11</strain>
    </source>
</reference>
<protein>
    <submittedName>
        <fullName evidence="1">Uncharacterized protein</fullName>
    </submittedName>
</protein>
<dbReference type="AlphaFoldDB" id="G6FPQ7"/>
<dbReference type="EMBL" id="AGIZ01000002">
    <property type="protein sequence ID" value="EHC18857.1"/>
    <property type="molecule type" value="Genomic_DNA"/>
</dbReference>
<dbReference type="PATRIC" id="fig|741277.3.peg.985"/>
<keyword evidence="2" id="KW-1185">Reference proteome</keyword>
<evidence type="ECO:0000313" key="2">
    <source>
        <dbReference type="Proteomes" id="UP000004344"/>
    </source>
</evidence>